<evidence type="ECO:0000313" key="13">
    <source>
        <dbReference type="EMBL" id="CAG2191926.1"/>
    </source>
</evidence>
<dbReference type="GO" id="GO:0000981">
    <property type="term" value="F:DNA-binding transcription factor activity, RNA polymerase II-specific"/>
    <property type="evidence" value="ECO:0007669"/>
    <property type="project" value="TreeGrafter"/>
</dbReference>
<keyword evidence="5" id="KW-0862">Zinc</keyword>
<gene>
    <name evidence="13" type="ORF">MEDL_7132</name>
</gene>
<dbReference type="GO" id="GO:0008270">
    <property type="term" value="F:zinc ion binding"/>
    <property type="evidence" value="ECO:0007669"/>
    <property type="project" value="UniProtKB-KW"/>
</dbReference>
<keyword evidence="4 10" id="KW-0863">Zinc-finger</keyword>
<feature type="domain" description="C2H2-type" evidence="12">
    <location>
        <begin position="281"/>
        <end position="309"/>
    </location>
</feature>
<evidence type="ECO:0000256" key="10">
    <source>
        <dbReference type="PROSITE-ProRule" id="PRU00042"/>
    </source>
</evidence>
<feature type="domain" description="C2H2-type" evidence="12">
    <location>
        <begin position="310"/>
        <end position="339"/>
    </location>
</feature>
<evidence type="ECO:0000259" key="12">
    <source>
        <dbReference type="PROSITE" id="PS50157"/>
    </source>
</evidence>
<keyword evidence="14" id="KW-1185">Reference proteome</keyword>
<dbReference type="Pfam" id="PF00096">
    <property type="entry name" value="zf-C2H2"/>
    <property type="match status" value="3"/>
</dbReference>
<sequence length="473" mass="54124">MATRNKRIDYCSLSSDKQTTDSFKTKKRKVSSVGTISEHTKKLKPVSNRKKSNHEDAMSNNCMIVENQRESFDDSLVMEQNFCKDEDQATCHKNGSVEFKDKRTEHSDNSEKGEQKCMIDNVQSEICLSKKNINSDLVKAHLHEESNADLSCDLSKNNCRTVEEMEDHSPTRHSKQQVNCGKDGKIYKDGSKESVTENNKTNSQGKDCKTKKLMKAHRRSLTCLCSTCGKTVKSFSLKSHLKMHSNPKRLECPHCFKGFFTEADLTAHINNRHAFISPSLFSCTVCNQVFTRKGSLKRHEQARHQNLKLYQCDKCGKRFHRKHYLTSHHKICQQTVKEEIQRTSSENGIRKDKLKRERTESASGDKTLITNHKKGRRQRLNEKTNPLTKHNKDTNIVTEQKIDLNNIPHCSENDLSCIVDVEKSNVQEITHCVMYETESGTEYHIISDDPNKPIDSDTIAAIQMLASLKEKGQ</sequence>
<keyword evidence="7" id="KW-0238">DNA-binding</keyword>
<dbReference type="PANTHER" id="PTHR24384">
    <property type="entry name" value="FINGER PUTATIVE TRANSCRIPTION FACTOR FAMILY-RELATED"/>
    <property type="match status" value="1"/>
</dbReference>
<feature type="region of interest" description="Disordered" evidence="11">
    <location>
        <begin position="164"/>
        <end position="206"/>
    </location>
</feature>
<dbReference type="InterPro" id="IPR013087">
    <property type="entry name" value="Znf_C2H2_type"/>
</dbReference>
<evidence type="ECO:0000256" key="2">
    <source>
        <dbReference type="ARBA" id="ARBA00022723"/>
    </source>
</evidence>
<proteinExistence type="predicted"/>
<dbReference type="PROSITE" id="PS50157">
    <property type="entry name" value="ZINC_FINGER_C2H2_2"/>
    <property type="match status" value="3"/>
</dbReference>
<dbReference type="InterPro" id="IPR050752">
    <property type="entry name" value="C2H2-ZF_domain"/>
</dbReference>
<organism evidence="13 14">
    <name type="scientific">Mytilus edulis</name>
    <name type="common">Blue mussel</name>
    <dbReference type="NCBI Taxonomy" id="6550"/>
    <lineage>
        <taxon>Eukaryota</taxon>
        <taxon>Metazoa</taxon>
        <taxon>Spiralia</taxon>
        <taxon>Lophotrochozoa</taxon>
        <taxon>Mollusca</taxon>
        <taxon>Bivalvia</taxon>
        <taxon>Autobranchia</taxon>
        <taxon>Pteriomorphia</taxon>
        <taxon>Mytilida</taxon>
        <taxon>Mytiloidea</taxon>
        <taxon>Mytilidae</taxon>
        <taxon>Mytilinae</taxon>
        <taxon>Mytilus</taxon>
    </lineage>
</organism>
<feature type="compositionally biased region" description="Basic residues" evidence="11">
    <location>
        <begin position="41"/>
        <end position="52"/>
    </location>
</feature>
<dbReference type="Gene3D" id="3.30.160.60">
    <property type="entry name" value="Classic Zinc Finger"/>
    <property type="match status" value="3"/>
</dbReference>
<feature type="region of interest" description="Disordered" evidence="11">
    <location>
        <begin position="16"/>
        <end position="56"/>
    </location>
</feature>
<dbReference type="GO" id="GO:0005634">
    <property type="term" value="C:nucleus"/>
    <property type="evidence" value="ECO:0007669"/>
    <property type="project" value="UniProtKB-SubCell"/>
</dbReference>
<comment type="subcellular location">
    <subcellularLocation>
        <location evidence="1">Nucleus</location>
    </subcellularLocation>
</comment>
<evidence type="ECO:0000256" key="5">
    <source>
        <dbReference type="ARBA" id="ARBA00022833"/>
    </source>
</evidence>
<dbReference type="GO" id="GO:0000978">
    <property type="term" value="F:RNA polymerase II cis-regulatory region sequence-specific DNA binding"/>
    <property type="evidence" value="ECO:0007669"/>
    <property type="project" value="TreeGrafter"/>
</dbReference>
<accession>A0A8S3Q8N0</accession>
<keyword evidence="2" id="KW-0479">Metal-binding</keyword>
<comment type="caution">
    <text evidence="13">The sequence shown here is derived from an EMBL/GenBank/DDBJ whole genome shotgun (WGS) entry which is preliminary data.</text>
</comment>
<evidence type="ECO:0000256" key="9">
    <source>
        <dbReference type="ARBA" id="ARBA00023242"/>
    </source>
</evidence>
<dbReference type="SMART" id="SM00355">
    <property type="entry name" value="ZnF_C2H2"/>
    <property type="match status" value="4"/>
</dbReference>
<name>A0A8S3Q8N0_MYTED</name>
<keyword evidence="3" id="KW-0677">Repeat</keyword>
<dbReference type="InterPro" id="IPR036236">
    <property type="entry name" value="Znf_C2H2_sf"/>
</dbReference>
<dbReference type="PROSITE" id="PS00028">
    <property type="entry name" value="ZINC_FINGER_C2H2_1"/>
    <property type="match status" value="2"/>
</dbReference>
<keyword evidence="9" id="KW-0539">Nucleus</keyword>
<dbReference type="PANTHER" id="PTHR24384:SF189">
    <property type="entry name" value="C2H2-TYPE DOMAIN-CONTAINING PROTEIN-RELATED"/>
    <property type="match status" value="1"/>
</dbReference>
<dbReference type="EMBL" id="CAJPWZ010000373">
    <property type="protein sequence ID" value="CAG2191926.1"/>
    <property type="molecule type" value="Genomic_DNA"/>
</dbReference>
<reference evidence="13" key="1">
    <citation type="submission" date="2021-03" db="EMBL/GenBank/DDBJ databases">
        <authorList>
            <person name="Bekaert M."/>
        </authorList>
    </citation>
    <scope>NUCLEOTIDE SEQUENCE</scope>
</reference>
<dbReference type="Proteomes" id="UP000683360">
    <property type="component" value="Unassembled WGS sequence"/>
</dbReference>
<feature type="compositionally biased region" description="Basic and acidic residues" evidence="11">
    <location>
        <begin position="182"/>
        <end position="195"/>
    </location>
</feature>
<evidence type="ECO:0000256" key="11">
    <source>
        <dbReference type="SAM" id="MobiDB-lite"/>
    </source>
</evidence>
<keyword evidence="8" id="KW-0804">Transcription</keyword>
<evidence type="ECO:0000256" key="6">
    <source>
        <dbReference type="ARBA" id="ARBA00023015"/>
    </source>
</evidence>
<evidence type="ECO:0000256" key="7">
    <source>
        <dbReference type="ARBA" id="ARBA00023125"/>
    </source>
</evidence>
<dbReference type="OrthoDB" id="6101503at2759"/>
<evidence type="ECO:0000256" key="4">
    <source>
        <dbReference type="ARBA" id="ARBA00022771"/>
    </source>
</evidence>
<feature type="compositionally biased region" description="Basic and acidic residues" evidence="11">
    <location>
        <begin position="348"/>
        <end position="360"/>
    </location>
</feature>
<dbReference type="SUPFAM" id="SSF57667">
    <property type="entry name" value="beta-beta-alpha zinc fingers"/>
    <property type="match status" value="2"/>
</dbReference>
<feature type="region of interest" description="Disordered" evidence="11">
    <location>
        <begin position="343"/>
        <end position="363"/>
    </location>
</feature>
<evidence type="ECO:0000256" key="1">
    <source>
        <dbReference type="ARBA" id="ARBA00004123"/>
    </source>
</evidence>
<feature type="domain" description="C2H2-type" evidence="12">
    <location>
        <begin position="250"/>
        <end position="278"/>
    </location>
</feature>
<evidence type="ECO:0000313" key="14">
    <source>
        <dbReference type="Proteomes" id="UP000683360"/>
    </source>
</evidence>
<keyword evidence="6" id="KW-0805">Transcription regulation</keyword>
<protein>
    <recommendedName>
        <fullName evidence="12">C2H2-type domain-containing protein</fullName>
    </recommendedName>
</protein>
<evidence type="ECO:0000256" key="8">
    <source>
        <dbReference type="ARBA" id="ARBA00023163"/>
    </source>
</evidence>
<evidence type="ECO:0000256" key="3">
    <source>
        <dbReference type="ARBA" id="ARBA00022737"/>
    </source>
</evidence>
<dbReference type="AlphaFoldDB" id="A0A8S3Q8N0"/>
<feature type="compositionally biased region" description="Polar residues" evidence="11">
    <location>
        <begin position="196"/>
        <end position="205"/>
    </location>
</feature>